<dbReference type="RefSeq" id="XP_062655010.1">
    <property type="nucleotide sequence ID" value="XM_062804695.1"/>
</dbReference>
<evidence type="ECO:0000256" key="1">
    <source>
        <dbReference type="SAM" id="MobiDB-lite"/>
    </source>
</evidence>
<dbReference type="InterPro" id="IPR036047">
    <property type="entry name" value="F-box-like_dom_sf"/>
</dbReference>
<evidence type="ECO:0008006" key="4">
    <source>
        <dbReference type="Google" id="ProtNLM"/>
    </source>
</evidence>
<organism evidence="2 3">
    <name type="scientific">Chaetomium fimeti</name>
    <dbReference type="NCBI Taxonomy" id="1854472"/>
    <lineage>
        <taxon>Eukaryota</taxon>
        <taxon>Fungi</taxon>
        <taxon>Dikarya</taxon>
        <taxon>Ascomycota</taxon>
        <taxon>Pezizomycotina</taxon>
        <taxon>Sordariomycetes</taxon>
        <taxon>Sordariomycetidae</taxon>
        <taxon>Sordariales</taxon>
        <taxon>Chaetomiaceae</taxon>
        <taxon>Chaetomium</taxon>
    </lineage>
</organism>
<feature type="compositionally biased region" description="Basic and acidic residues" evidence="1">
    <location>
        <begin position="36"/>
        <end position="50"/>
    </location>
</feature>
<dbReference type="AlphaFoldDB" id="A0AAE0LN30"/>
<keyword evidence="3" id="KW-1185">Reference proteome</keyword>
<reference evidence="2" key="1">
    <citation type="journal article" date="2023" name="Mol. Phylogenet. Evol.">
        <title>Genome-scale phylogeny and comparative genomics of the fungal order Sordariales.</title>
        <authorList>
            <person name="Hensen N."/>
            <person name="Bonometti L."/>
            <person name="Westerberg I."/>
            <person name="Brannstrom I.O."/>
            <person name="Guillou S."/>
            <person name="Cros-Aarteil S."/>
            <person name="Calhoun S."/>
            <person name="Haridas S."/>
            <person name="Kuo A."/>
            <person name="Mondo S."/>
            <person name="Pangilinan J."/>
            <person name="Riley R."/>
            <person name="LaButti K."/>
            <person name="Andreopoulos B."/>
            <person name="Lipzen A."/>
            <person name="Chen C."/>
            <person name="Yan M."/>
            <person name="Daum C."/>
            <person name="Ng V."/>
            <person name="Clum A."/>
            <person name="Steindorff A."/>
            <person name="Ohm R.A."/>
            <person name="Martin F."/>
            <person name="Silar P."/>
            <person name="Natvig D.O."/>
            <person name="Lalanne C."/>
            <person name="Gautier V."/>
            <person name="Ament-Velasquez S.L."/>
            <person name="Kruys A."/>
            <person name="Hutchinson M.I."/>
            <person name="Powell A.J."/>
            <person name="Barry K."/>
            <person name="Miller A.N."/>
            <person name="Grigoriev I.V."/>
            <person name="Debuchy R."/>
            <person name="Gladieux P."/>
            <person name="Hiltunen Thoren M."/>
            <person name="Johannesson H."/>
        </authorList>
    </citation>
    <scope>NUCLEOTIDE SEQUENCE</scope>
    <source>
        <strain evidence="2">CBS 168.71</strain>
    </source>
</reference>
<feature type="compositionally biased region" description="Basic and acidic residues" evidence="1">
    <location>
        <begin position="317"/>
        <end position="338"/>
    </location>
</feature>
<dbReference type="GeneID" id="87841643"/>
<accession>A0AAE0LN30</accession>
<protein>
    <recommendedName>
        <fullName evidence="4">F-box domain-containing protein</fullName>
    </recommendedName>
</protein>
<gene>
    <name evidence="2" type="ORF">B0H64DRAFT_409148</name>
</gene>
<feature type="region of interest" description="Disordered" evidence="1">
    <location>
        <begin position="22"/>
        <end position="53"/>
    </location>
</feature>
<proteinExistence type="predicted"/>
<dbReference type="SUPFAM" id="SSF81383">
    <property type="entry name" value="F-box domain"/>
    <property type="match status" value="1"/>
</dbReference>
<sequence length="474" mass="53873">MPNRFSKLNPFTRLQKRAAASLTLETQTVPQMPASRPRERGSGRGDDPKPGLETTYLDRQQQQLDSGAGKTVFETAVLPAGAFESLPAELRCQILSYLDDLEDLRALAMASPVFYQQYLLDRRALLERILTATLGNSLADAYAVHTSDALYEDSSDHHHPPAPEVIGLFIDDYVALRTATPELILEGCTEETLIDIASFYHSLARPLVLQSAALFCHALDPYFEVGDLSQAEQKRLLRALYRFQLHCNLFGEGRWGRRGEGEIGWEEQLSLFFSIYQSWEAEELYCIYTLIENKYEEVFAAVQWDANLGSSKSKGRGRPDTPSKVLNLREELTRESSRDGTLSRPGGLRLFYEILKTQNHDSLIQRVQEHAVLNPRHNSGRCRFPEDGDRAPREWPLFSGDTTDGPPLAWVTGPSGRYPQTRDYPIPDSLKWGYVFWDRRRFMRQGGVDHVLREREYSLGSGRRRTLSFYGACL</sequence>
<name>A0AAE0LN30_9PEZI</name>
<dbReference type="Proteomes" id="UP001278766">
    <property type="component" value="Unassembled WGS sequence"/>
</dbReference>
<comment type="caution">
    <text evidence="2">The sequence shown here is derived from an EMBL/GenBank/DDBJ whole genome shotgun (WGS) entry which is preliminary data.</text>
</comment>
<reference evidence="2" key="2">
    <citation type="submission" date="2023-06" db="EMBL/GenBank/DDBJ databases">
        <authorList>
            <consortium name="Lawrence Berkeley National Laboratory"/>
            <person name="Haridas S."/>
            <person name="Hensen N."/>
            <person name="Bonometti L."/>
            <person name="Westerberg I."/>
            <person name="Brannstrom I.O."/>
            <person name="Guillou S."/>
            <person name="Cros-Aarteil S."/>
            <person name="Calhoun S."/>
            <person name="Kuo A."/>
            <person name="Mondo S."/>
            <person name="Pangilinan J."/>
            <person name="Riley R."/>
            <person name="Labutti K."/>
            <person name="Andreopoulos B."/>
            <person name="Lipzen A."/>
            <person name="Chen C."/>
            <person name="Yanf M."/>
            <person name="Daum C."/>
            <person name="Ng V."/>
            <person name="Clum A."/>
            <person name="Steindorff A."/>
            <person name="Ohm R."/>
            <person name="Martin F."/>
            <person name="Silar P."/>
            <person name="Natvig D."/>
            <person name="Lalanne C."/>
            <person name="Gautier V."/>
            <person name="Ament-Velasquez S.L."/>
            <person name="Kruys A."/>
            <person name="Hutchinson M.I."/>
            <person name="Powell A.J."/>
            <person name="Barry K."/>
            <person name="Miller A.N."/>
            <person name="Grigoriev I.V."/>
            <person name="Debuchy R."/>
            <person name="Gladieux P."/>
            <person name="Thoren M.H."/>
            <person name="Johannesson H."/>
        </authorList>
    </citation>
    <scope>NUCLEOTIDE SEQUENCE</scope>
    <source>
        <strain evidence="2">CBS 168.71</strain>
    </source>
</reference>
<dbReference type="EMBL" id="JAUEPN010000009">
    <property type="protein sequence ID" value="KAK3291496.1"/>
    <property type="molecule type" value="Genomic_DNA"/>
</dbReference>
<feature type="region of interest" description="Disordered" evidence="1">
    <location>
        <begin position="310"/>
        <end position="342"/>
    </location>
</feature>
<evidence type="ECO:0000313" key="2">
    <source>
        <dbReference type="EMBL" id="KAK3291496.1"/>
    </source>
</evidence>
<evidence type="ECO:0000313" key="3">
    <source>
        <dbReference type="Proteomes" id="UP001278766"/>
    </source>
</evidence>